<dbReference type="Proteomes" id="UP000314294">
    <property type="component" value="Unassembled WGS sequence"/>
</dbReference>
<gene>
    <name evidence="1" type="ORF">EYF80_051108</name>
</gene>
<name>A0A4Z2FC10_9TELE</name>
<accession>A0A4Z2FC10</accession>
<sequence length="83" mass="9220">MEHVESGEFSRDAPLLFKRIWEKVVKKFIDVCVRSGHTGSAMFAVFLMSCLGTNVSSSLRTRSSLPVRMRALDSSVTSAVRVL</sequence>
<evidence type="ECO:0000313" key="1">
    <source>
        <dbReference type="EMBL" id="TNN38717.1"/>
    </source>
</evidence>
<protein>
    <submittedName>
        <fullName evidence="1">Uncharacterized protein</fullName>
    </submittedName>
</protein>
<evidence type="ECO:0000313" key="2">
    <source>
        <dbReference type="Proteomes" id="UP000314294"/>
    </source>
</evidence>
<reference evidence="1 2" key="1">
    <citation type="submission" date="2019-03" db="EMBL/GenBank/DDBJ databases">
        <title>First draft genome of Liparis tanakae, snailfish: a comprehensive survey of snailfish specific genes.</title>
        <authorList>
            <person name="Kim W."/>
            <person name="Song I."/>
            <person name="Jeong J.-H."/>
            <person name="Kim D."/>
            <person name="Kim S."/>
            <person name="Ryu S."/>
            <person name="Song J.Y."/>
            <person name="Lee S.K."/>
        </authorList>
    </citation>
    <scope>NUCLEOTIDE SEQUENCE [LARGE SCALE GENOMIC DNA]</scope>
    <source>
        <tissue evidence="1">Muscle</tissue>
    </source>
</reference>
<proteinExistence type="predicted"/>
<dbReference type="EMBL" id="SRLO01001346">
    <property type="protein sequence ID" value="TNN38717.1"/>
    <property type="molecule type" value="Genomic_DNA"/>
</dbReference>
<keyword evidence="2" id="KW-1185">Reference proteome</keyword>
<dbReference type="AlphaFoldDB" id="A0A4Z2FC10"/>
<comment type="caution">
    <text evidence="1">The sequence shown here is derived from an EMBL/GenBank/DDBJ whole genome shotgun (WGS) entry which is preliminary data.</text>
</comment>
<organism evidence="1 2">
    <name type="scientific">Liparis tanakae</name>
    <name type="common">Tanaka's snailfish</name>
    <dbReference type="NCBI Taxonomy" id="230148"/>
    <lineage>
        <taxon>Eukaryota</taxon>
        <taxon>Metazoa</taxon>
        <taxon>Chordata</taxon>
        <taxon>Craniata</taxon>
        <taxon>Vertebrata</taxon>
        <taxon>Euteleostomi</taxon>
        <taxon>Actinopterygii</taxon>
        <taxon>Neopterygii</taxon>
        <taxon>Teleostei</taxon>
        <taxon>Neoteleostei</taxon>
        <taxon>Acanthomorphata</taxon>
        <taxon>Eupercaria</taxon>
        <taxon>Perciformes</taxon>
        <taxon>Cottioidei</taxon>
        <taxon>Cottales</taxon>
        <taxon>Liparidae</taxon>
        <taxon>Liparis</taxon>
    </lineage>
</organism>